<dbReference type="SUPFAM" id="SSF55811">
    <property type="entry name" value="Nudix"/>
    <property type="match status" value="1"/>
</dbReference>
<dbReference type="OrthoDB" id="447842at2759"/>
<reference evidence="4" key="1">
    <citation type="submission" date="2022-11" db="UniProtKB">
        <authorList>
            <consortium name="EnsemblMetazoa"/>
        </authorList>
    </citation>
    <scope>IDENTIFICATION</scope>
</reference>
<feature type="domain" description="Nudix hydrolase" evidence="3">
    <location>
        <begin position="110"/>
        <end position="237"/>
    </location>
</feature>
<dbReference type="AlphaFoldDB" id="A0A913Y7C7"/>
<dbReference type="OMA" id="FRHTHNM"/>
<dbReference type="Gene3D" id="3.40.630.30">
    <property type="match status" value="1"/>
</dbReference>
<organism evidence="4 5">
    <name type="scientific">Exaiptasia diaphana</name>
    <name type="common">Tropical sea anemone</name>
    <name type="synonym">Aiptasia pulchella</name>
    <dbReference type="NCBI Taxonomy" id="2652724"/>
    <lineage>
        <taxon>Eukaryota</taxon>
        <taxon>Metazoa</taxon>
        <taxon>Cnidaria</taxon>
        <taxon>Anthozoa</taxon>
        <taxon>Hexacorallia</taxon>
        <taxon>Actiniaria</taxon>
        <taxon>Aiptasiidae</taxon>
        <taxon>Exaiptasia</taxon>
    </lineage>
</organism>
<evidence type="ECO:0000256" key="1">
    <source>
        <dbReference type="ARBA" id="ARBA00005582"/>
    </source>
</evidence>
<dbReference type="InterPro" id="IPR040618">
    <property type="entry name" value="Pre-Nudix"/>
</dbReference>
<dbReference type="KEGG" id="epa:110253324"/>
<dbReference type="PRINTS" id="PR01356">
    <property type="entry name" value="GFGPROTEIN"/>
</dbReference>
<dbReference type="GeneID" id="110253324"/>
<dbReference type="GO" id="GO:0051287">
    <property type="term" value="F:NAD binding"/>
    <property type="evidence" value="ECO:0007669"/>
    <property type="project" value="TreeGrafter"/>
</dbReference>
<evidence type="ECO:0000313" key="5">
    <source>
        <dbReference type="Proteomes" id="UP000887567"/>
    </source>
</evidence>
<comment type="similarity">
    <text evidence="1">Belongs to the Nudix hydrolase family.</text>
</comment>
<sequence length="268" mass="30884">MADYDSIRKNPNILQGKSDMFGGITVDFTAVDYKHDYEDDDFKNILEASLASYKTCGIRGVWLKIPINKSTWIPIAVKQGFQFHHCFPSYAMMTCWLPKDEPNKIPSFATTFVGVGGFVISDGKLLVVKEKYRKSDHWKLPGGMVDHKEDIRAAVKREVAEETGIETEIVSLISVRHIPDFRFECSDFYFVFLLKPLNTDINRDPTEIEDARWMDLDEYIASPIVNEANKFVAQAYKDQKLKIIPTEMFLFNRDFVLYSLETPQINKL</sequence>
<dbReference type="Pfam" id="PF18290">
    <property type="entry name" value="Nudix_hydro"/>
    <property type="match status" value="1"/>
</dbReference>
<dbReference type="PROSITE" id="PS51462">
    <property type="entry name" value="NUDIX"/>
    <property type="match status" value="1"/>
</dbReference>
<keyword evidence="5" id="KW-1185">Reference proteome</keyword>
<dbReference type="GO" id="GO:0035529">
    <property type="term" value="F:NADH pyrophosphatase activity"/>
    <property type="evidence" value="ECO:0007669"/>
    <property type="project" value="TreeGrafter"/>
</dbReference>
<dbReference type="GO" id="GO:0047631">
    <property type="term" value="F:ADP-ribose diphosphatase activity"/>
    <property type="evidence" value="ECO:0007669"/>
    <property type="project" value="TreeGrafter"/>
</dbReference>
<dbReference type="InterPro" id="IPR000086">
    <property type="entry name" value="NUDIX_hydrolase_dom"/>
</dbReference>
<dbReference type="InterPro" id="IPR003293">
    <property type="entry name" value="Nudix_hydrolase6-like"/>
</dbReference>
<dbReference type="Gene3D" id="3.90.79.10">
    <property type="entry name" value="Nucleoside Triphosphate Pyrophosphohydrolase"/>
    <property type="match status" value="1"/>
</dbReference>
<dbReference type="CDD" id="cd04670">
    <property type="entry name" value="NUDIX_ASFGF2_Nudt6"/>
    <property type="match status" value="1"/>
</dbReference>
<dbReference type="InterPro" id="IPR020084">
    <property type="entry name" value="NUDIX_hydrolase_CS"/>
</dbReference>
<name>A0A913Y7C7_EXADI</name>
<evidence type="ECO:0000313" key="4">
    <source>
        <dbReference type="EnsemblMetazoa" id="XP_020915879.1"/>
    </source>
</evidence>
<dbReference type="PANTHER" id="PTHR13994">
    <property type="entry name" value="NUDIX HYDROLASE RELATED"/>
    <property type="match status" value="1"/>
</dbReference>
<dbReference type="RefSeq" id="XP_020915879.1">
    <property type="nucleotide sequence ID" value="XM_021060220.2"/>
</dbReference>
<evidence type="ECO:0000259" key="3">
    <source>
        <dbReference type="PROSITE" id="PS51462"/>
    </source>
</evidence>
<dbReference type="Proteomes" id="UP000887567">
    <property type="component" value="Unplaced"/>
</dbReference>
<dbReference type="Pfam" id="PF00293">
    <property type="entry name" value="NUDIX"/>
    <property type="match status" value="1"/>
</dbReference>
<protein>
    <recommendedName>
        <fullName evidence="3">Nudix hydrolase domain-containing protein</fullName>
    </recommendedName>
</protein>
<accession>A0A913Y7C7</accession>
<dbReference type="PROSITE" id="PS00893">
    <property type="entry name" value="NUDIX_BOX"/>
    <property type="match status" value="1"/>
</dbReference>
<keyword evidence="2" id="KW-0378">Hydrolase</keyword>
<proteinExistence type="inferred from homology"/>
<dbReference type="InterPro" id="IPR015797">
    <property type="entry name" value="NUDIX_hydrolase-like_dom_sf"/>
</dbReference>
<evidence type="ECO:0000256" key="2">
    <source>
        <dbReference type="ARBA" id="ARBA00022801"/>
    </source>
</evidence>
<dbReference type="PANTHER" id="PTHR13994:SF13">
    <property type="entry name" value="FI03680P"/>
    <property type="match status" value="1"/>
</dbReference>
<dbReference type="EnsemblMetazoa" id="XM_021060220.2">
    <property type="protein sequence ID" value="XP_020915879.1"/>
    <property type="gene ID" value="LOC110253324"/>
</dbReference>